<evidence type="ECO:0000256" key="2">
    <source>
        <dbReference type="ARBA" id="ARBA00022840"/>
    </source>
</evidence>
<name>A0ABW2W004_9ACTN</name>
<comment type="caution">
    <text evidence="4">The sequence shown here is derived from an EMBL/GenBank/DDBJ whole genome shotgun (WGS) entry which is preliminary data.</text>
</comment>
<dbReference type="PROSITE" id="PS50043">
    <property type="entry name" value="HTH_LUXR_2"/>
    <property type="match status" value="1"/>
</dbReference>
<dbReference type="SUPFAM" id="SSF52540">
    <property type="entry name" value="P-loop containing nucleoside triphosphate hydrolases"/>
    <property type="match status" value="1"/>
</dbReference>
<keyword evidence="2" id="KW-0067">ATP-binding</keyword>
<evidence type="ECO:0000313" key="4">
    <source>
        <dbReference type="EMBL" id="MFD0312823.1"/>
    </source>
</evidence>
<dbReference type="EMBL" id="JBHTEB010000001">
    <property type="protein sequence ID" value="MFD0312823.1"/>
    <property type="molecule type" value="Genomic_DNA"/>
</dbReference>
<dbReference type="PANTHER" id="PTHR16305">
    <property type="entry name" value="TESTICULAR SOLUBLE ADENYLYL CYCLASE"/>
    <property type="match status" value="1"/>
</dbReference>
<dbReference type="RefSeq" id="WP_381604406.1">
    <property type="nucleotide sequence ID" value="NZ_JBHTEB010000001.1"/>
</dbReference>
<dbReference type="InterPro" id="IPR041664">
    <property type="entry name" value="AAA_16"/>
</dbReference>
<dbReference type="CDD" id="cd06170">
    <property type="entry name" value="LuxR_C_like"/>
    <property type="match status" value="1"/>
</dbReference>
<sequence>MHGRVREISVLEQLVEASRGGRSRTLVLQGEEGIGKTALLDHLREVSRGVQVVRVDGVASEQGLPYAAVQRLSAHLREDLSAVAAPHRHVLESLAGSRSGHVPPSALEMGLAVHGLLAAAARRHPLLCLFDDAHRMDEVSRESLAIAARRCTDERVAIVFAQPRAAGCPHLASLLHLTVSPLSEQAAQALLADHVRAPLDARVRERLVADSHGSPRALLSVLAALSPTEMARAWPRPSLPLPIPLDLVRQMEGLTASARMVLLVAAAEPFGDVVTVLEAATHLGLGQQALAEAQSSGLVEFGTRVRFAHPLIRTKTYSAAALTERRSAHRALARTCDAHLVEQRAWHGGQAAPSFDDVVAAQLQEAAETAADRDSVTASALYELSAGLTTDRRRRALRLLASAAARHRAGNLEQTLDLLDRLHTSALDDEERSQADALRAQTQYTLHRDATAVRALHEVAVHARSLDSEHARGPLLEVMAAAIYAGRFCPAEDLAVAARAAHCLPGAATRPHEVLLDAVATRTVKGYATAVAPLRRAVNAYLAAPAATDLEVNGAWLACQAAIDVWDGDAWQRLADRRTAAAREQRVSAALPPGLAQRAMAHIHGGRLSEAAILVTEADEISQAIGATPIRHAALALAAWSGDERQLHALVTVVSKEAGRRAEGRLLTTVECAQAVHCNATGRYEAALRACVGAAQRDEPGFRNWLLPELVEAAVRVGDLDAAAPAVAQLEECARLTGTGWAQGLHLRARALLTDGPEAGEYYRRSARKLAATGAVLQTGRTQLLWGEWLRRAGRTAQARVPLRAAYDIFDRAGARAFAARCAGELAAAGARPARGTSSPPTALTAQEQRIADRVAQGETSKEVASALFLSPRTVDAHLRSIFRKLGISSRRELRDPSRLVSDERR</sequence>
<dbReference type="PRINTS" id="PR00038">
    <property type="entry name" value="HTHLUXR"/>
</dbReference>
<dbReference type="Gene3D" id="1.10.10.10">
    <property type="entry name" value="Winged helix-like DNA-binding domain superfamily/Winged helix DNA-binding domain"/>
    <property type="match status" value="1"/>
</dbReference>
<evidence type="ECO:0000259" key="3">
    <source>
        <dbReference type="PROSITE" id="PS50043"/>
    </source>
</evidence>
<organism evidence="4 5">
    <name type="scientific">Streptomyces flavalbus</name>
    <dbReference type="NCBI Taxonomy" id="2665155"/>
    <lineage>
        <taxon>Bacteria</taxon>
        <taxon>Bacillati</taxon>
        <taxon>Actinomycetota</taxon>
        <taxon>Actinomycetes</taxon>
        <taxon>Kitasatosporales</taxon>
        <taxon>Streptomycetaceae</taxon>
        <taxon>Streptomyces</taxon>
    </lineage>
</organism>
<keyword evidence="5" id="KW-1185">Reference proteome</keyword>
<dbReference type="InterPro" id="IPR016032">
    <property type="entry name" value="Sig_transdc_resp-reg_C-effctor"/>
</dbReference>
<dbReference type="Pfam" id="PF13191">
    <property type="entry name" value="AAA_16"/>
    <property type="match status" value="1"/>
</dbReference>
<dbReference type="PROSITE" id="PS00622">
    <property type="entry name" value="HTH_LUXR_1"/>
    <property type="match status" value="1"/>
</dbReference>
<protein>
    <submittedName>
        <fullName evidence="4">AAA family ATPase</fullName>
    </submittedName>
</protein>
<gene>
    <name evidence="4" type="ORF">ACFQZ6_00965</name>
</gene>
<dbReference type="Gene3D" id="3.40.50.300">
    <property type="entry name" value="P-loop containing nucleotide triphosphate hydrolases"/>
    <property type="match status" value="1"/>
</dbReference>
<dbReference type="SMART" id="SM00421">
    <property type="entry name" value="HTH_LUXR"/>
    <property type="match status" value="1"/>
</dbReference>
<proteinExistence type="predicted"/>
<dbReference type="InterPro" id="IPR036388">
    <property type="entry name" value="WH-like_DNA-bd_sf"/>
</dbReference>
<dbReference type="Proteomes" id="UP001597023">
    <property type="component" value="Unassembled WGS sequence"/>
</dbReference>
<reference evidence="5" key="1">
    <citation type="journal article" date="2019" name="Int. J. Syst. Evol. Microbiol.">
        <title>The Global Catalogue of Microorganisms (GCM) 10K type strain sequencing project: providing services to taxonomists for standard genome sequencing and annotation.</title>
        <authorList>
            <consortium name="The Broad Institute Genomics Platform"/>
            <consortium name="The Broad Institute Genome Sequencing Center for Infectious Disease"/>
            <person name="Wu L."/>
            <person name="Ma J."/>
        </authorList>
    </citation>
    <scope>NUCLEOTIDE SEQUENCE [LARGE SCALE GENOMIC DNA]</scope>
    <source>
        <strain evidence="5">CGMCC 4.7400</strain>
    </source>
</reference>
<feature type="domain" description="HTH luxR-type" evidence="3">
    <location>
        <begin position="837"/>
        <end position="902"/>
    </location>
</feature>
<keyword evidence="1" id="KW-0547">Nucleotide-binding</keyword>
<dbReference type="SUPFAM" id="SSF46894">
    <property type="entry name" value="C-terminal effector domain of the bipartite response regulators"/>
    <property type="match status" value="1"/>
</dbReference>
<evidence type="ECO:0000256" key="1">
    <source>
        <dbReference type="ARBA" id="ARBA00022741"/>
    </source>
</evidence>
<dbReference type="Pfam" id="PF00196">
    <property type="entry name" value="GerE"/>
    <property type="match status" value="1"/>
</dbReference>
<accession>A0ABW2W004</accession>
<dbReference type="PANTHER" id="PTHR16305:SF35">
    <property type="entry name" value="TRANSCRIPTIONAL ACTIVATOR DOMAIN"/>
    <property type="match status" value="1"/>
</dbReference>
<evidence type="ECO:0000313" key="5">
    <source>
        <dbReference type="Proteomes" id="UP001597023"/>
    </source>
</evidence>
<dbReference type="InterPro" id="IPR027417">
    <property type="entry name" value="P-loop_NTPase"/>
</dbReference>
<dbReference type="InterPro" id="IPR000792">
    <property type="entry name" value="Tscrpt_reg_LuxR_C"/>
</dbReference>